<dbReference type="Proteomes" id="UP001548590">
    <property type="component" value="Unassembled WGS sequence"/>
</dbReference>
<keyword evidence="2" id="KW-0732">Signal</keyword>
<dbReference type="InterPro" id="IPR048330">
    <property type="entry name" value="PcRGLX/YetA_2nd"/>
</dbReference>
<evidence type="ECO:0000259" key="4">
    <source>
        <dbReference type="Pfam" id="PF21345"/>
    </source>
</evidence>
<evidence type="ECO:0000259" key="5">
    <source>
        <dbReference type="Pfam" id="PF21346"/>
    </source>
</evidence>
<dbReference type="EMBL" id="JBEWLZ010000009">
    <property type="protein sequence ID" value="MET1491115.1"/>
    <property type="molecule type" value="Genomic_DNA"/>
</dbReference>
<dbReference type="InterPro" id="IPR048331">
    <property type="entry name" value="PcRGLX/YetA_3rd"/>
</dbReference>
<keyword evidence="7" id="KW-1185">Reference proteome</keyword>
<proteinExistence type="predicted"/>
<feature type="chain" id="PRO_5046160895" evidence="2">
    <location>
        <begin position="30"/>
        <end position="898"/>
    </location>
</feature>
<feature type="region of interest" description="Disordered" evidence="1">
    <location>
        <begin position="103"/>
        <end position="124"/>
    </location>
</feature>
<dbReference type="InterPro" id="IPR045793">
    <property type="entry name" value="PcRGLX/YetA-like"/>
</dbReference>
<dbReference type="Pfam" id="PF21345">
    <property type="entry name" value="PcRGLX_2nd"/>
    <property type="match status" value="1"/>
</dbReference>
<feature type="signal peptide" evidence="2">
    <location>
        <begin position="1"/>
        <end position="29"/>
    </location>
</feature>
<gene>
    <name evidence="6" type="ORF">ABVT11_14845</name>
</gene>
<feature type="domain" description="PcRGLX/YetA-like N-terminal RIFT barrel" evidence="3">
    <location>
        <begin position="38"/>
        <end position="104"/>
    </location>
</feature>
<dbReference type="PANTHER" id="PTHR40081">
    <property type="entry name" value="CONCANAVALIN A-LIKE LECTIN/GLUCANASE"/>
    <property type="match status" value="1"/>
</dbReference>
<dbReference type="Pfam" id="PF19501">
    <property type="entry name" value="PcRGLX_1st"/>
    <property type="match status" value="1"/>
</dbReference>
<dbReference type="InterPro" id="IPR048329">
    <property type="entry name" value="PcRGLX_1st"/>
</dbReference>
<evidence type="ECO:0000256" key="2">
    <source>
        <dbReference type="SAM" id="SignalP"/>
    </source>
</evidence>
<comment type="caution">
    <text evidence="6">The sequence shown here is derived from an EMBL/GenBank/DDBJ whole genome shotgun (WGS) entry which is preliminary data.</text>
</comment>
<dbReference type="PANTHER" id="PTHR40081:SF1">
    <property type="entry name" value="TAT PATHWAY SIGNAL SEQUENCE DOMAIN PROTEIN"/>
    <property type="match status" value="1"/>
</dbReference>
<feature type="domain" description="PcRGLX/YetA-like C-terminal alpha/alpha toroid" evidence="5">
    <location>
        <begin position="487"/>
        <end position="893"/>
    </location>
</feature>
<sequence length="898" mass="97821">MTISRRNFLKTASLLVTPAGALNASAAAAATDRTLPATPLRWLAGSAPASFRGASFGIPWPRGALREIAPAGFSLAEGFPLQSWPMARWPDGSLKWTGHALAPSGDDRALPENPGLAGSGKGRAGEAFVDESGKDIVINTGRLRCTIARSGARLFEQIDGPGRSAARAAELVALVDEAADDAETTSSLRQRYRSLIREARVEQAGPARVLVRIEGVHQRDDGRAVLPFVLRLYFYRNSDAVRIVHSFVYDLDERTETIRGIGLRFGVPLSGPTQERHVRFVSDEGGVFAEAVKGLTGLRREAGEALAGAQRRGERLPAIPPRIAQGLDLIPDFGDYSLLQAHADAFTIRKRSASPAGWLQAATGSRAAGCACLGTPEGSVTFGIRNFWQSHPGQLDIRAAASDEAQITLWLWAPDAPGMDMRFHHDGMGQTDYASQLRGLDITYEDYEPEFGRPYGVARSSELELQFGAAMPQAAGLVNIARRIQQPPRLVSTAARYLAGEAFSELWSPAGNDPRAAYLEARLGGLFDFYRNEVEARRWYGFWDYGDVMHTYDPYRHVWRYDVGGFAWDNSELSTEVWLWHYFLHSGREDVFLMAEAMSRHCGEVDVHHAGPFSPLGSRHNVRHWGDSAKQLRVSTAINRRFYYYLSTDERTGDLLHEQADAVQRLQQVIAGRKVGQKAPAGEDAAHLAAVSFGTDWGAVAAAWLTEWERTGSTRYRDRLLASMASIAAQPHGFFTGGGFMDLRTGAFLIDREGGIAVSHLSAVFGLAEVCSELIRCIPDAAFRKAWLDYCVLYNAPAAVQTQALGKALGPLNLGQGHARLLGYAGLKLGDAAMHPRAWAQFKAGKAGLVEHDFERVRTRLPEVLHAGDEVPGLSTNAAAQWGLALIGLLATSGTPTD</sequence>
<dbReference type="PROSITE" id="PS51318">
    <property type="entry name" value="TAT"/>
    <property type="match status" value="1"/>
</dbReference>
<name>A0ABV2CT64_9RHOO</name>
<organism evidence="6 7">
    <name type="scientific">Uliginosibacterium paludis</name>
    <dbReference type="NCBI Taxonomy" id="1615952"/>
    <lineage>
        <taxon>Bacteria</taxon>
        <taxon>Pseudomonadati</taxon>
        <taxon>Pseudomonadota</taxon>
        <taxon>Betaproteobacteria</taxon>
        <taxon>Rhodocyclales</taxon>
        <taxon>Zoogloeaceae</taxon>
        <taxon>Uliginosibacterium</taxon>
    </lineage>
</organism>
<evidence type="ECO:0000259" key="3">
    <source>
        <dbReference type="Pfam" id="PF19501"/>
    </source>
</evidence>
<dbReference type="InterPro" id="IPR006311">
    <property type="entry name" value="TAT_signal"/>
</dbReference>
<feature type="domain" description="PcRGLX/YetA-like central beta-sandwich" evidence="4">
    <location>
        <begin position="129"/>
        <end position="481"/>
    </location>
</feature>
<dbReference type="Pfam" id="PF21346">
    <property type="entry name" value="PcRGLX_3rd"/>
    <property type="match status" value="1"/>
</dbReference>
<dbReference type="RefSeq" id="WP_345928761.1">
    <property type="nucleotide sequence ID" value="NZ_JBDIVF010000007.1"/>
</dbReference>
<protein>
    <submittedName>
        <fullName evidence="6">Tat pathway signal sequence domain protein</fullName>
    </submittedName>
</protein>
<accession>A0ABV2CT64</accession>
<evidence type="ECO:0000256" key="1">
    <source>
        <dbReference type="SAM" id="MobiDB-lite"/>
    </source>
</evidence>
<evidence type="ECO:0000313" key="7">
    <source>
        <dbReference type="Proteomes" id="UP001548590"/>
    </source>
</evidence>
<evidence type="ECO:0000313" key="6">
    <source>
        <dbReference type="EMBL" id="MET1491115.1"/>
    </source>
</evidence>
<reference evidence="6 7" key="1">
    <citation type="submission" date="2024-07" db="EMBL/GenBank/DDBJ databases">
        <title>Uliginosibacterium paludis KCTC:42655.</title>
        <authorList>
            <person name="Kim M.K."/>
        </authorList>
    </citation>
    <scope>NUCLEOTIDE SEQUENCE [LARGE SCALE GENOMIC DNA]</scope>
    <source>
        <strain evidence="6 7">KCTC 42655</strain>
    </source>
</reference>